<keyword evidence="9" id="KW-0378">Hydrolase</keyword>
<dbReference type="SUPFAM" id="SSF74650">
    <property type="entry name" value="Galactose mutarotase-like"/>
    <property type="match status" value="1"/>
</dbReference>
<dbReference type="InterPro" id="IPR005195">
    <property type="entry name" value="Glyco_hydro_65_M"/>
</dbReference>
<dbReference type="InterPro" id="IPR011013">
    <property type="entry name" value="Gal_mutarotase_sf_dom"/>
</dbReference>
<dbReference type="Pfam" id="PF03633">
    <property type="entry name" value="Glyco_hydro_65C"/>
    <property type="match status" value="1"/>
</dbReference>
<dbReference type="InterPro" id="IPR005194">
    <property type="entry name" value="Glyco_hydro_65_C"/>
</dbReference>
<feature type="active site" description="Proton donor" evidence="3">
    <location>
        <position position="536"/>
    </location>
</feature>
<feature type="domain" description="Glycoside hydrolase family 65 C-terminal" evidence="7">
    <location>
        <begin position="745"/>
        <end position="806"/>
    </location>
</feature>
<dbReference type="Gene3D" id="1.50.10.10">
    <property type="match status" value="1"/>
</dbReference>
<dbReference type="PANTHER" id="PTHR11051">
    <property type="entry name" value="GLYCOSYL HYDROLASE-RELATED"/>
    <property type="match status" value="1"/>
</dbReference>
<dbReference type="GO" id="GO:0016757">
    <property type="term" value="F:glycosyltransferase activity"/>
    <property type="evidence" value="ECO:0007669"/>
    <property type="project" value="UniProtKB-ARBA"/>
</dbReference>
<dbReference type="PANTHER" id="PTHR11051:SF13">
    <property type="entry name" value="GLYCOSYL TRANSFERASE"/>
    <property type="match status" value="1"/>
</dbReference>
<dbReference type="InterPro" id="IPR005196">
    <property type="entry name" value="Glyco_hydro_65_N"/>
</dbReference>
<dbReference type="EMBL" id="CP025570">
    <property type="protein sequence ID" value="AZZ38552.1"/>
    <property type="molecule type" value="Genomic_DNA"/>
</dbReference>
<feature type="domain" description="Glycoside hydrolase family 65 N-terminal" evidence="8">
    <location>
        <begin position="28"/>
        <end position="299"/>
    </location>
</feature>
<organism evidence="9 10">
    <name type="scientific">Acidipropionibacterium jensenii</name>
    <dbReference type="NCBI Taxonomy" id="1749"/>
    <lineage>
        <taxon>Bacteria</taxon>
        <taxon>Bacillati</taxon>
        <taxon>Actinomycetota</taxon>
        <taxon>Actinomycetes</taxon>
        <taxon>Propionibacteriales</taxon>
        <taxon>Propionibacteriaceae</taxon>
        <taxon>Acidipropionibacterium</taxon>
    </lineage>
</organism>
<evidence type="ECO:0000256" key="5">
    <source>
        <dbReference type="SAM" id="MobiDB-lite"/>
    </source>
</evidence>
<dbReference type="GO" id="GO:0005975">
    <property type="term" value="P:carbohydrate metabolic process"/>
    <property type="evidence" value="ECO:0007669"/>
    <property type="project" value="InterPro"/>
</dbReference>
<dbReference type="InterPro" id="IPR012341">
    <property type="entry name" value="6hp_glycosidase-like_sf"/>
</dbReference>
<feature type="binding site" evidence="4">
    <location>
        <begin position="648"/>
        <end position="649"/>
    </location>
    <ligand>
        <name>substrate</name>
    </ligand>
</feature>
<dbReference type="InterPro" id="IPR037018">
    <property type="entry name" value="GH65_N"/>
</dbReference>
<dbReference type="Proteomes" id="UP000285875">
    <property type="component" value="Chromosome"/>
</dbReference>
<dbReference type="InterPro" id="IPR008928">
    <property type="entry name" value="6-hairpin_glycosidase_sf"/>
</dbReference>
<evidence type="ECO:0000313" key="10">
    <source>
        <dbReference type="Proteomes" id="UP000285875"/>
    </source>
</evidence>
<sequence length="876" mass="97177">MSHPVPDPPMDRARHPLDPWALRETALPSRPATAETLFAVGNGYLGIRGTSEEGHDAVSPGAFINGFHETFPIHHAEEAYGYARVGQTMLPVPDPTVMRIYADAEPLHLPVADLVSYQRVLDLRSGTLERDLVWRTPAGVRVHVVSRRMASFTRRHLAVMELEITPLDSDVPLTVVSSVVNRLDADPEAPDLERSGLESSGLEISAAVIADPRKTDGVGSHVLQCAESRLDGSRHYLGYRVAASGMTLGIGVDHQIDAPGEVTEHEEHGADAVTREFRVLAASGQTVRLVKYVAYHSSRSSEPGELIQRCRRSLDEAVAVGVRPRGAADGRTGGGRTSDVADLFSEQREWMDGFWRRSDVEVLGRPDLQQAIRFNLFHLAQAAARCQGHGIPAKGLTGTGYSGHYFWDGEVYVLPFYSYTTPEVSRAALRFRWTMLPAARNRAREINMAGALFPWRTISGLEASANYAQGTAQFHIDADIAYALMLYVRTSGDWDFLTRTGIDLLVETARMWLDLGFFRLEGQRCFHIHGVTGPDEYTTVVNDNLYTNIMARGNLWDAARTVRRIQRDHREAYSRMVDRVGLRPGEVEAWEEAAERMYIAYDQTLRVHPQDDQFLSKEVWDLPNTPASDRPLLLHFHPLVIYRYQVIKQTDVVMAQFLHSDEFSAEERLRDFNYYEPLTTGDSSLSAVAQAIVAADVGHVAKAVSHFRNLLYIDLADLHDNTEDGIHIASAGGVWSALVYGFGGMRDDAGIPDLDPRLPEEWEGLRFRLTLAGSRVLVELAPDALELTLEEGSGAVLQVRGKKVEVTPAGPVRIDLEPYSRLSEAPTMSDIAGLERADGTIIEPSLPSHSTHRLGTRAATRGRPEVHFSVREEPGR</sequence>
<evidence type="ECO:0000259" key="6">
    <source>
        <dbReference type="Pfam" id="PF03632"/>
    </source>
</evidence>
<dbReference type="Pfam" id="PF03632">
    <property type="entry name" value="Glyco_hydro_65m"/>
    <property type="match status" value="1"/>
</dbReference>
<gene>
    <name evidence="9" type="ORF">C0Z10_00950</name>
</gene>
<dbReference type="Gene3D" id="2.70.98.40">
    <property type="entry name" value="Glycoside hydrolase, family 65, N-terminal domain"/>
    <property type="match status" value="1"/>
</dbReference>
<evidence type="ECO:0000256" key="4">
    <source>
        <dbReference type="PIRSR" id="PIRSR036289-51"/>
    </source>
</evidence>
<dbReference type="GO" id="GO:0004553">
    <property type="term" value="F:hydrolase activity, hydrolyzing O-glycosyl compounds"/>
    <property type="evidence" value="ECO:0007669"/>
    <property type="project" value="TreeGrafter"/>
</dbReference>
<dbReference type="Gene3D" id="2.60.420.10">
    <property type="entry name" value="Maltose phosphorylase, domain 3"/>
    <property type="match status" value="1"/>
</dbReference>
<keyword evidence="2" id="KW-0326">Glycosidase</keyword>
<feature type="domain" description="Glycoside hydrolase family 65 central catalytic" evidence="6">
    <location>
        <begin position="373"/>
        <end position="735"/>
    </location>
</feature>
<dbReference type="SUPFAM" id="SSF48208">
    <property type="entry name" value="Six-hairpin glycosidases"/>
    <property type="match status" value="1"/>
</dbReference>
<comment type="similarity">
    <text evidence="1">Belongs to the glycosyl hydrolase 65 family.</text>
</comment>
<evidence type="ECO:0000259" key="7">
    <source>
        <dbReference type="Pfam" id="PF03633"/>
    </source>
</evidence>
<dbReference type="Pfam" id="PF03636">
    <property type="entry name" value="Glyco_hydro_65N"/>
    <property type="match status" value="1"/>
</dbReference>
<proteinExistence type="inferred from homology"/>
<protein>
    <submittedName>
        <fullName evidence="9">Glycoside hydrolase family 65 protein</fullName>
    </submittedName>
</protein>
<evidence type="ECO:0000256" key="2">
    <source>
        <dbReference type="ARBA" id="ARBA00023295"/>
    </source>
</evidence>
<dbReference type="PIRSF" id="PIRSF036289">
    <property type="entry name" value="Glycosyl_hydrolase_malt_phosph"/>
    <property type="match status" value="1"/>
</dbReference>
<dbReference type="GO" id="GO:0030246">
    <property type="term" value="F:carbohydrate binding"/>
    <property type="evidence" value="ECO:0007669"/>
    <property type="project" value="InterPro"/>
</dbReference>
<dbReference type="AlphaFoldDB" id="A0A3T0RWE6"/>
<feature type="compositionally biased region" description="Basic and acidic residues" evidence="5">
    <location>
        <begin position="862"/>
        <end position="876"/>
    </location>
</feature>
<evidence type="ECO:0000256" key="3">
    <source>
        <dbReference type="PIRSR" id="PIRSR036289-50"/>
    </source>
</evidence>
<evidence type="ECO:0000256" key="1">
    <source>
        <dbReference type="ARBA" id="ARBA00006768"/>
    </source>
</evidence>
<reference evidence="10" key="1">
    <citation type="submission" date="2017-12" db="EMBL/GenBank/DDBJ databases">
        <title>Whole genome sequencing of Acidipropionibacterium jensenii strains JS279 and JS280.</title>
        <authorList>
            <person name="Deptula P."/>
            <person name="Laine P."/>
            <person name="Smolander O.-P."/>
            <person name="Paulin L."/>
            <person name="Auvinen P."/>
            <person name="Varmanen P."/>
        </authorList>
    </citation>
    <scope>NUCLEOTIDE SEQUENCE [LARGE SCALE GENOMIC DNA]</scope>
    <source>
        <strain evidence="10">JS280</strain>
    </source>
</reference>
<accession>A0A3T0RWE6</accession>
<dbReference type="RefSeq" id="WP_097798157.1">
    <property type="nucleotide sequence ID" value="NZ_CP025570.1"/>
</dbReference>
<evidence type="ECO:0000259" key="8">
    <source>
        <dbReference type="Pfam" id="PF03636"/>
    </source>
</evidence>
<dbReference type="InterPro" id="IPR017045">
    <property type="entry name" value="Malt_Pase/Glycosyl_Hdrlase"/>
</dbReference>
<evidence type="ECO:0000313" key="9">
    <source>
        <dbReference type="EMBL" id="AZZ38552.1"/>
    </source>
</evidence>
<feature type="binding site" evidence="4">
    <location>
        <begin position="407"/>
        <end position="408"/>
    </location>
    <ligand>
        <name>substrate</name>
    </ligand>
</feature>
<name>A0A3T0RWE6_9ACTN</name>
<feature type="region of interest" description="Disordered" evidence="5">
    <location>
        <begin position="844"/>
        <end position="876"/>
    </location>
</feature>
<dbReference type="KEGG" id="aji:C0Z10_00950"/>